<name>A0A0B8T2D7_9SPHI</name>
<dbReference type="RefSeq" id="WP_037496724.1">
    <property type="nucleotide sequence ID" value="NZ_JJMU01000021.1"/>
</dbReference>
<reference evidence="1 2" key="2">
    <citation type="journal article" date="2015" name="PLoS ONE">
        <title>Whole-Genome Optical Mapping and Finished Genome Sequence of Sphingobacterium deserti sp. nov., a New Species Isolated from the Western Desert of China.</title>
        <authorList>
            <person name="Teng C."/>
            <person name="Zhou Z."/>
            <person name="Molnar I."/>
            <person name="Li X."/>
            <person name="Tang R."/>
            <person name="Chen M."/>
            <person name="Wang L."/>
            <person name="Su S."/>
            <person name="Zhang W."/>
            <person name="Lin M."/>
        </authorList>
    </citation>
    <scope>NUCLEOTIDE SEQUENCE [LARGE SCALE GENOMIC DNA]</scope>
    <source>
        <strain evidence="2">ACCC05744</strain>
    </source>
</reference>
<gene>
    <name evidence="1" type="ORF">DI53_1268</name>
</gene>
<dbReference type="PATRIC" id="fig|1229276.3.peg.1310"/>
<organism evidence="1 2">
    <name type="scientific">Sphingobacterium deserti</name>
    <dbReference type="NCBI Taxonomy" id="1229276"/>
    <lineage>
        <taxon>Bacteria</taxon>
        <taxon>Pseudomonadati</taxon>
        <taxon>Bacteroidota</taxon>
        <taxon>Sphingobacteriia</taxon>
        <taxon>Sphingobacteriales</taxon>
        <taxon>Sphingobacteriaceae</taxon>
        <taxon>Sphingobacterium</taxon>
    </lineage>
</organism>
<keyword evidence="2" id="KW-1185">Reference proteome</keyword>
<dbReference type="Proteomes" id="UP000031802">
    <property type="component" value="Unassembled WGS sequence"/>
</dbReference>
<protein>
    <submittedName>
        <fullName evidence="1">Uncharacterized protein</fullName>
    </submittedName>
</protein>
<evidence type="ECO:0000313" key="1">
    <source>
        <dbReference type="EMBL" id="KGE15041.1"/>
    </source>
</evidence>
<reference evidence="2" key="1">
    <citation type="submission" date="2014-04" db="EMBL/GenBank/DDBJ databases">
        <title>Whole-Genome optical mapping and complete genome sequence of Sphingobacterium deserti sp. nov., a new spaces isolated from desert in the west of China.</title>
        <authorList>
            <person name="Teng C."/>
            <person name="Zhou Z."/>
            <person name="Li X."/>
            <person name="Chen M."/>
            <person name="Lin M."/>
            <person name="Wang L."/>
            <person name="Su S."/>
            <person name="Zhang C."/>
            <person name="Zhang W."/>
        </authorList>
    </citation>
    <scope>NUCLEOTIDE SEQUENCE [LARGE SCALE GENOMIC DNA]</scope>
    <source>
        <strain evidence="2">ACCC05744</strain>
    </source>
</reference>
<dbReference type="EMBL" id="JJMU01000021">
    <property type="protein sequence ID" value="KGE15041.1"/>
    <property type="molecule type" value="Genomic_DNA"/>
</dbReference>
<dbReference type="AlphaFoldDB" id="A0A0B8T2D7"/>
<evidence type="ECO:0000313" key="2">
    <source>
        <dbReference type="Proteomes" id="UP000031802"/>
    </source>
</evidence>
<sequence length="62" mass="6793">MNETKNNDKRVYVAPMIMCETIVLEGGISASSATIIPGGSADTFSPNVEEWQSEIQENDILF</sequence>
<proteinExistence type="predicted"/>
<comment type="caution">
    <text evidence="1">The sequence shown here is derived from an EMBL/GenBank/DDBJ whole genome shotgun (WGS) entry which is preliminary data.</text>
</comment>
<accession>A0A0B8T2D7</accession>